<name>A0A0P0C9A6_9BACT</name>
<keyword evidence="2" id="KW-0614">Plasmid</keyword>
<dbReference type="PANTHER" id="PTHR10151:SF120">
    <property type="entry name" value="BIS(5'-ADENOSYL)-TRIPHOSPHATASE"/>
    <property type="match status" value="1"/>
</dbReference>
<feature type="chain" id="PRO_5006042477" evidence="1">
    <location>
        <begin position="23"/>
        <end position="446"/>
    </location>
</feature>
<feature type="signal peptide" evidence="1">
    <location>
        <begin position="1"/>
        <end position="22"/>
    </location>
</feature>
<keyword evidence="2" id="KW-0378">Hydrolase</keyword>
<keyword evidence="2" id="KW-0255">Endonuclease</keyword>
<dbReference type="Pfam" id="PF01663">
    <property type="entry name" value="Phosphodiest"/>
    <property type="match status" value="1"/>
</dbReference>
<dbReference type="PATRIC" id="fig|512763.3.peg.4819"/>
<sequence length="446" mass="48311">MKYLASTLFLSLFLLGQVFGQAAKHVYVISIDGFRPEFYQDKSWPAPNLQQMALGGVQADGVRGVFPSVTYPSHTTILTGVMPAQHGIYYNAPFEPDGATGRWYWEESLIKTQTMWDAVRKAGLKSASVFWPVSAGAPVDYNIPEVWSLDEKVDRVTPIRQGASPKGLFEEIEQNATGKLREKDLNSDYMIADENGSRMAAYLIQAYKPNLLTFHIYTVDHAAHGEGRDGGHVRKAVAAADRAVGNILEAIEKAGIKESTAVIITGDHGFVDINQSLSPNVALAKNGLIGKGKGEWKAKFHTSGAAAFLHLKRKGDHRTVSHVKKILSDLPEAQKKLFRVVERTELDKIGADPDAVLALAPVPGVTLNAATEGEILKAAKGGTHGFFPDFKEIQTGFIGCGAGFNTKTTLPLMGLEDIAPLVYRLLGITSESAVTSEPAVLRSALK</sequence>
<dbReference type="InterPro" id="IPR017850">
    <property type="entry name" value="Alkaline_phosphatase_core_sf"/>
</dbReference>
<dbReference type="SUPFAM" id="SSF53649">
    <property type="entry name" value="Alkaline phosphatase-like"/>
    <property type="match status" value="1"/>
</dbReference>
<dbReference type="GO" id="GO:0004519">
    <property type="term" value="F:endonuclease activity"/>
    <property type="evidence" value="ECO:0007669"/>
    <property type="project" value="UniProtKB-KW"/>
</dbReference>
<keyword evidence="2" id="KW-0540">Nuclease</keyword>
<accession>A0A0P0C9A6</accession>
<dbReference type="AlphaFoldDB" id="A0A0P0C9A6"/>
<dbReference type="OrthoDB" id="9779418at2"/>
<evidence type="ECO:0000313" key="3">
    <source>
        <dbReference type="Proteomes" id="UP000061382"/>
    </source>
</evidence>
<protein>
    <submittedName>
        <fullName evidence="2">AP endonuclease</fullName>
    </submittedName>
</protein>
<dbReference type="KEGG" id="rti:DC20_21875"/>
<dbReference type="InterPro" id="IPR002591">
    <property type="entry name" value="Phosphodiest/P_Trfase"/>
</dbReference>
<evidence type="ECO:0000313" key="2">
    <source>
        <dbReference type="EMBL" id="ALJ01702.1"/>
    </source>
</evidence>
<proteinExistence type="predicted"/>
<dbReference type="EMBL" id="CP012644">
    <property type="protein sequence ID" value="ALJ01702.1"/>
    <property type="molecule type" value="Genomic_DNA"/>
</dbReference>
<gene>
    <name evidence="2" type="ORF">DC20_21875</name>
</gene>
<dbReference type="GO" id="GO:0016787">
    <property type="term" value="F:hydrolase activity"/>
    <property type="evidence" value="ECO:0007669"/>
    <property type="project" value="UniProtKB-ARBA"/>
</dbReference>
<organism evidence="2 3">
    <name type="scientific">Rufibacter tibetensis</name>
    <dbReference type="NCBI Taxonomy" id="512763"/>
    <lineage>
        <taxon>Bacteria</taxon>
        <taxon>Pseudomonadati</taxon>
        <taxon>Bacteroidota</taxon>
        <taxon>Cytophagia</taxon>
        <taxon>Cytophagales</taxon>
        <taxon>Hymenobacteraceae</taxon>
        <taxon>Rufibacter</taxon>
    </lineage>
</organism>
<dbReference type="PANTHER" id="PTHR10151">
    <property type="entry name" value="ECTONUCLEOTIDE PYROPHOSPHATASE/PHOSPHODIESTERASE"/>
    <property type="match status" value="1"/>
</dbReference>
<evidence type="ECO:0000256" key="1">
    <source>
        <dbReference type="SAM" id="SignalP"/>
    </source>
</evidence>
<keyword evidence="3" id="KW-1185">Reference proteome</keyword>
<dbReference type="CDD" id="cd16018">
    <property type="entry name" value="Enpp"/>
    <property type="match status" value="1"/>
</dbReference>
<dbReference type="Proteomes" id="UP000061382">
    <property type="component" value="Plasmid 1"/>
</dbReference>
<dbReference type="RefSeq" id="WP_062546167.1">
    <property type="nucleotide sequence ID" value="NZ_CP012644.1"/>
</dbReference>
<keyword evidence="1" id="KW-0732">Signal</keyword>
<reference evidence="2 3" key="1">
    <citation type="submission" date="2015-08" db="EMBL/GenBank/DDBJ databases">
        <title>Complete genome sequence of Rufibacter tibetensis strain 1351t, a radiation-resistant bacterium from tibet plateau.</title>
        <authorList>
            <person name="Dai J."/>
        </authorList>
    </citation>
    <scope>NUCLEOTIDE SEQUENCE [LARGE SCALE GENOMIC DNA]</scope>
    <source>
        <strain evidence="2 3">1351</strain>
        <plasmid evidence="2 3">1</plasmid>
    </source>
</reference>
<geneLocation type="plasmid" evidence="2 3">
    <name>1</name>
</geneLocation>
<dbReference type="Gene3D" id="3.40.720.10">
    <property type="entry name" value="Alkaline Phosphatase, subunit A"/>
    <property type="match status" value="1"/>
</dbReference>